<feature type="compositionally biased region" description="Low complexity" evidence="1">
    <location>
        <begin position="319"/>
        <end position="331"/>
    </location>
</feature>
<keyword evidence="2" id="KW-1185">Reference proteome</keyword>
<evidence type="ECO:0000313" key="2">
    <source>
        <dbReference type="Proteomes" id="UP000035681"/>
    </source>
</evidence>
<dbReference type="WBParaSite" id="TCONS_00004451.p1">
    <property type="protein sequence ID" value="TCONS_00004451.p1"/>
    <property type="gene ID" value="XLOC_001885"/>
</dbReference>
<organism evidence="2 3">
    <name type="scientific">Strongyloides stercoralis</name>
    <name type="common">Threadworm</name>
    <dbReference type="NCBI Taxonomy" id="6248"/>
    <lineage>
        <taxon>Eukaryota</taxon>
        <taxon>Metazoa</taxon>
        <taxon>Ecdysozoa</taxon>
        <taxon>Nematoda</taxon>
        <taxon>Chromadorea</taxon>
        <taxon>Rhabditida</taxon>
        <taxon>Tylenchina</taxon>
        <taxon>Panagrolaimomorpha</taxon>
        <taxon>Strongyloidoidea</taxon>
        <taxon>Strongyloididae</taxon>
        <taxon>Strongyloides</taxon>
    </lineage>
</organism>
<sequence length="661" mass="75510">IFQNMLHKIVSIFVVITIALHSIIEGSLFRDYTEVGETYQFDFGKNIKGLTIIRDQEDDEDLMIGNEGKNSNVKLSEEGLLTISPVTENDFGIYHGMMGDEIEEESENEAEEVILTNPTSPPTLYLTKKDVIVCIKTINFITNRLLIIGILQQSSYSFFSSTMASLIENSPSNGKEKFKILPKKVIKNHKSRTDIKKESVALVSRLRQASMERRKKEDSNKVNTLKVNEKPEEKNLRIYKALYVTPFDDPKMGEKKLSSLSNQSVCGSSDSNKESLDFFKSILQCNNPKCKKEPENKTKKDKKIDGSKKEKTRKTINFSESPSLHSTSSSSGKGKRQVNKCQSKNGSKILVNPKLSKKQAKKKDSNFRILPSTFSNISTVKTVNLKKEDKNIMNPIPKVSQSLTSPSLTLCPKKSLENKNEISSKSNKSQTDKSLIKVVPESDNFINNVIKKLNEGLSNDIPYIRFTCRNAFTKKIQFKFMHRQNVNLEALKSRLKDKFKFSGHLFYNGKELVGDKKMLSEFSLPLECELDILPQIVSGDYSRQQYTQMSRKLDEKKEFVKNVRDLIGGLEFVDKTDISTKKAIGNFETMNEEERKKFDKNMKEKFVNLKEKRDTKRRTRKSYFSIPIINKDGEKKEKVGSVLSSERISNKLKNDFLITKL</sequence>
<name>A0AAF5CZK3_STRER</name>
<evidence type="ECO:0000313" key="3">
    <source>
        <dbReference type="WBParaSite" id="TCONS_00004451.p1"/>
    </source>
</evidence>
<dbReference type="Proteomes" id="UP000035681">
    <property type="component" value="Unplaced"/>
</dbReference>
<protein>
    <submittedName>
        <fullName evidence="3">Ubiquitin-like domain-containing protein</fullName>
    </submittedName>
</protein>
<feature type="compositionally biased region" description="Basic and acidic residues" evidence="1">
    <location>
        <begin position="290"/>
        <end position="309"/>
    </location>
</feature>
<proteinExistence type="predicted"/>
<feature type="region of interest" description="Disordered" evidence="1">
    <location>
        <begin position="209"/>
        <end position="228"/>
    </location>
</feature>
<reference evidence="3" key="1">
    <citation type="submission" date="2024-02" db="UniProtKB">
        <authorList>
            <consortium name="WormBaseParasite"/>
        </authorList>
    </citation>
    <scope>IDENTIFICATION</scope>
</reference>
<dbReference type="AlphaFoldDB" id="A0AAF5CZK3"/>
<feature type="region of interest" description="Disordered" evidence="1">
    <location>
        <begin position="289"/>
        <end position="364"/>
    </location>
</feature>
<accession>A0AAF5CZK3</accession>
<feature type="compositionally biased region" description="Basic and acidic residues" evidence="1">
    <location>
        <begin position="210"/>
        <end position="220"/>
    </location>
</feature>
<evidence type="ECO:0000256" key="1">
    <source>
        <dbReference type="SAM" id="MobiDB-lite"/>
    </source>
</evidence>